<gene>
    <name evidence="1" type="primary">SPT14_2</name>
    <name evidence="1" type="ORF">EV182_006037</name>
</gene>
<sequence>MPMFEWALTIVVLSRLVYRKGIDLLVPAIPRICQQCPNVRFLIGGDGPKRIDLEQMREKYQLQERVVLLGGVPHADVHKVLIQGDIFLNTSLTEAFCIAIVEAASFAAMILLIVSTNVGGIPEVLPRHMVTFAAPEEDEIVKSVINTVRKVSTRVHNSSMSPWKFHQEVKEMYSWHNVARRTEQVYYDIVQCPEPPLIERLWRYHQCGLFAGKLFCMVVAVDTLLLLLFEWIWPRRSIEVAPDFPCEKYHQ</sequence>
<evidence type="ECO:0000313" key="1">
    <source>
        <dbReference type="EMBL" id="KAJ1673023.1"/>
    </source>
</evidence>
<organism evidence="1 2">
    <name type="scientific">Spiromyces aspiralis</name>
    <dbReference type="NCBI Taxonomy" id="68401"/>
    <lineage>
        <taxon>Eukaryota</taxon>
        <taxon>Fungi</taxon>
        <taxon>Fungi incertae sedis</taxon>
        <taxon>Zoopagomycota</taxon>
        <taxon>Kickxellomycotina</taxon>
        <taxon>Kickxellomycetes</taxon>
        <taxon>Kickxellales</taxon>
        <taxon>Kickxellaceae</taxon>
        <taxon>Spiromyces</taxon>
    </lineage>
</organism>
<evidence type="ECO:0000313" key="2">
    <source>
        <dbReference type="Proteomes" id="UP001145114"/>
    </source>
</evidence>
<reference evidence="1" key="1">
    <citation type="submission" date="2022-06" db="EMBL/GenBank/DDBJ databases">
        <title>Phylogenomic reconstructions and comparative analyses of Kickxellomycotina fungi.</title>
        <authorList>
            <person name="Reynolds N.K."/>
            <person name="Stajich J.E."/>
            <person name="Barry K."/>
            <person name="Grigoriev I.V."/>
            <person name="Crous P."/>
            <person name="Smith M.E."/>
        </authorList>
    </citation>
    <scope>NUCLEOTIDE SEQUENCE</scope>
    <source>
        <strain evidence="1">RSA 2271</strain>
    </source>
</reference>
<comment type="caution">
    <text evidence="1">The sequence shown here is derived from an EMBL/GenBank/DDBJ whole genome shotgun (WGS) entry which is preliminary data.</text>
</comment>
<name>A0ACC1HBF9_9FUNG</name>
<dbReference type="Proteomes" id="UP001145114">
    <property type="component" value="Unassembled WGS sequence"/>
</dbReference>
<keyword evidence="1" id="KW-0328">Glycosyltransferase</keyword>
<dbReference type="EC" id="2.4.1.198" evidence="1"/>
<keyword evidence="1" id="KW-0808">Transferase</keyword>
<dbReference type="EMBL" id="JAMZIH010007493">
    <property type="protein sequence ID" value="KAJ1673023.1"/>
    <property type="molecule type" value="Genomic_DNA"/>
</dbReference>
<protein>
    <submittedName>
        <fullName evidence="1">Phosphatidylinositol N-acetylglucosaminyltransferase GPI3 subunit</fullName>
        <ecNumber evidence="1">2.4.1.198</ecNumber>
    </submittedName>
</protein>
<keyword evidence="2" id="KW-1185">Reference proteome</keyword>
<proteinExistence type="predicted"/>
<feature type="non-terminal residue" evidence="1">
    <location>
        <position position="251"/>
    </location>
</feature>
<accession>A0ACC1HBF9</accession>